<dbReference type="FunFam" id="1.20.1720.10:FF:000012">
    <property type="entry name" value="MFS toxin efflux pump (AflT)"/>
    <property type="match status" value="1"/>
</dbReference>
<evidence type="ECO:0000256" key="1">
    <source>
        <dbReference type="ARBA" id="ARBA00004141"/>
    </source>
</evidence>
<dbReference type="EMBL" id="CP138593">
    <property type="protein sequence ID" value="WPH05121.1"/>
    <property type="molecule type" value="Genomic_DNA"/>
</dbReference>
<dbReference type="AlphaFoldDB" id="A0AAQ3R878"/>
<dbReference type="InterPro" id="IPR020846">
    <property type="entry name" value="MFS_dom"/>
</dbReference>
<proteinExistence type="predicted"/>
<feature type="transmembrane region" description="Helical" evidence="6">
    <location>
        <begin position="111"/>
        <end position="129"/>
    </location>
</feature>
<dbReference type="InterPro" id="IPR036259">
    <property type="entry name" value="MFS_trans_sf"/>
</dbReference>
<dbReference type="SUPFAM" id="SSF103473">
    <property type="entry name" value="MFS general substrate transporter"/>
    <property type="match status" value="1"/>
</dbReference>
<feature type="compositionally biased region" description="Basic and acidic residues" evidence="5">
    <location>
        <begin position="597"/>
        <end position="628"/>
    </location>
</feature>
<dbReference type="PROSITE" id="PS50850">
    <property type="entry name" value="MFS"/>
    <property type="match status" value="1"/>
</dbReference>
<dbReference type="PANTHER" id="PTHR23501:SF201">
    <property type="entry name" value="MFS AFLATOXIN EFFLUX PUMP"/>
    <property type="match status" value="1"/>
</dbReference>
<feature type="transmembrane region" description="Helical" evidence="6">
    <location>
        <begin position="463"/>
        <end position="484"/>
    </location>
</feature>
<dbReference type="Proteomes" id="UP001303373">
    <property type="component" value="Chromosome 14"/>
</dbReference>
<sequence>MSMESATSDTTTWDAAKTDAAFNLERKLTDTSDFELPLVGLSLEKNNTANKQRPFSLDEDDEANVIYPGSKEVASVMTAILLAIFLTSLDKTIIATAIPKITDEFHSLEDVGWYGSAFLLTQCAFQLLLGKVYTFYSPKYVFLVLITLFEIGSAICGAAPNSVTFIIGRAIAGIGSAGIMAGGIILMVTTVPLAKRPMYQGLFGAVFGVSSVAAPLIGGALTTNATWRWCFYINLPIGAVVIAIVVFILQPTPAQIPGVPFREKVRQLDLLGQLFLLPCCVCLLLALQWGGSTYAWSSPRIVALFVIYCMLLIGFVVVQMMFPETATIPASVMKSRSIIAAIWFIFFLASGLMLMVYYTSIWFQAIKGRTAVESGIDSIPLVLSLVLGSILAGVFVSKSGYYTPMAILSSILMPVGAGLISTWTPSTGHAQWIGYQILYGLALGAGMQQAGMTAQTVLPKKDVPTGVSLMFFWQTLGSAIFVSVGQNVMDTHLISGLPQVVKDVNPLKILRTGATDLRNVVPKKDLPAVLQVYNSAIRQTFYVAVILGALSALGAFALEWKSVKDRSGPRNGGSEAGTELKEKISNPINTESTIELDVEHEPLKQKQKTLEQRHEELEHEHAQLRRMYEQATSPTHSRRGSDTQSPPGNITSVTSPVAATQSFKTTAESVRSPTRTVTSPNPSIASPLQSNAHITSPPRSVLSPPRSIASLACSIPTIGHEEVSLPPGTRNLRSDNDDGVFF</sequence>
<gene>
    <name evidence="8" type="ORF">R9X50_00802300</name>
</gene>
<dbReference type="Gene3D" id="1.20.1250.20">
    <property type="entry name" value="MFS general substrate transporter like domains"/>
    <property type="match status" value="2"/>
</dbReference>
<feature type="transmembrane region" description="Helical" evidence="6">
    <location>
        <begin position="166"/>
        <end position="189"/>
    </location>
</feature>
<dbReference type="GO" id="GO:0005886">
    <property type="term" value="C:plasma membrane"/>
    <property type="evidence" value="ECO:0007669"/>
    <property type="project" value="TreeGrafter"/>
</dbReference>
<reference evidence="8 9" key="1">
    <citation type="submission" date="2023-11" db="EMBL/GenBank/DDBJ databases">
        <title>An acidophilic fungus is an integral part of prey digestion in a carnivorous sundew plant.</title>
        <authorList>
            <person name="Tsai I.J."/>
        </authorList>
    </citation>
    <scope>NUCLEOTIDE SEQUENCE [LARGE SCALE GENOMIC DNA]</scope>
    <source>
        <strain evidence="8">169a</strain>
    </source>
</reference>
<feature type="domain" description="Major facilitator superfamily (MFS) profile" evidence="7">
    <location>
        <begin position="76"/>
        <end position="563"/>
    </location>
</feature>
<dbReference type="CDD" id="cd14686">
    <property type="entry name" value="bZIP"/>
    <property type="match status" value="1"/>
</dbReference>
<feature type="transmembrane region" description="Helical" evidence="6">
    <location>
        <begin position="378"/>
        <end position="396"/>
    </location>
</feature>
<evidence type="ECO:0000256" key="3">
    <source>
        <dbReference type="ARBA" id="ARBA00022989"/>
    </source>
</evidence>
<feature type="compositionally biased region" description="Low complexity" evidence="5">
    <location>
        <begin position="696"/>
        <end position="705"/>
    </location>
</feature>
<feature type="transmembrane region" description="Helical" evidence="6">
    <location>
        <begin position="301"/>
        <end position="318"/>
    </location>
</feature>
<feature type="transmembrane region" description="Helical" evidence="6">
    <location>
        <begin position="401"/>
        <end position="420"/>
    </location>
</feature>
<dbReference type="FunFam" id="1.20.1250.20:FF:000196">
    <property type="entry name" value="MFS toxin efflux pump (AflT)"/>
    <property type="match status" value="1"/>
</dbReference>
<dbReference type="CDD" id="cd17502">
    <property type="entry name" value="MFS_Azr1_MDR_like"/>
    <property type="match status" value="1"/>
</dbReference>
<feature type="transmembrane region" description="Helical" evidence="6">
    <location>
        <begin position="541"/>
        <end position="560"/>
    </location>
</feature>
<keyword evidence="2 6" id="KW-0812">Transmembrane</keyword>
<feature type="transmembrane region" description="Helical" evidence="6">
    <location>
        <begin position="432"/>
        <end position="451"/>
    </location>
</feature>
<feature type="transmembrane region" description="Helical" evidence="6">
    <location>
        <begin position="338"/>
        <end position="358"/>
    </location>
</feature>
<comment type="subcellular location">
    <subcellularLocation>
        <location evidence="1">Membrane</location>
        <topology evidence="1">Multi-pass membrane protein</topology>
    </subcellularLocation>
</comment>
<organism evidence="8 9">
    <name type="scientific">Acrodontium crateriforme</name>
    <dbReference type="NCBI Taxonomy" id="150365"/>
    <lineage>
        <taxon>Eukaryota</taxon>
        <taxon>Fungi</taxon>
        <taxon>Dikarya</taxon>
        <taxon>Ascomycota</taxon>
        <taxon>Pezizomycotina</taxon>
        <taxon>Dothideomycetes</taxon>
        <taxon>Dothideomycetidae</taxon>
        <taxon>Mycosphaerellales</taxon>
        <taxon>Teratosphaeriaceae</taxon>
        <taxon>Acrodontium</taxon>
    </lineage>
</organism>
<evidence type="ECO:0000313" key="8">
    <source>
        <dbReference type="EMBL" id="WPH05121.1"/>
    </source>
</evidence>
<feature type="compositionally biased region" description="Polar residues" evidence="5">
    <location>
        <begin position="642"/>
        <end position="694"/>
    </location>
</feature>
<feature type="transmembrane region" description="Helical" evidence="6">
    <location>
        <begin position="270"/>
        <end position="289"/>
    </location>
</feature>
<name>A0AAQ3R878_9PEZI</name>
<dbReference type="InterPro" id="IPR011701">
    <property type="entry name" value="MFS"/>
</dbReference>
<keyword evidence="9" id="KW-1185">Reference proteome</keyword>
<dbReference type="Pfam" id="PF07690">
    <property type="entry name" value="MFS_1"/>
    <property type="match status" value="1"/>
</dbReference>
<evidence type="ECO:0000256" key="4">
    <source>
        <dbReference type="ARBA" id="ARBA00023136"/>
    </source>
</evidence>
<evidence type="ECO:0000259" key="7">
    <source>
        <dbReference type="PROSITE" id="PS50850"/>
    </source>
</evidence>
<feature type="transmembrane region" description="Helical" evidence="6">
    <location>
        <begin position="226"/>
        <end position="249"/>
    </location>
</feature>
<feature type="transmembrane region" description="Helical" evidence="6">
    <location>
        <begin position="201"/>
        <end position="220"/>
    </location>
</feature>
<keyword evidence="3 6" id="KW-1133">Transmembrane helix</keyword>
<dbReference type="GO" id="GO:0022857">
    <property type="term" value="F:transmembrane transporter activity"/>
    <property type="evidence" value="ECO:0007669"/>
    <property type="project" value="InterPro"/>
</dbReference>
<evidence type="ECO:0000313" key="9">
    <source>
        <dbReference type="Proteomes" id="UP001303373"/>
    </source>
</evidence>
<accession>A0AAQ3R878</accession>
<dbReference type="PANTHER" id="PTHR23501">
    <property type="entry name" value="MAJOR FACILITATOR SUPERFAMILY"/>
    <property type="match status" value="1"/>
</dbReference>
<feature type="transmembrane region" description="Helical" evidence="6">
    <location>
        <begin position="141"/>
        <end position="160"/>
    </location>
</feature>
<evidence type="ECO:0000256" key="5">
    <source>
        <dbReference type="SAM" id="MobiDB-lite"/>
    </source>
</evidence>
<feature type="transmembrane region" description="Helical" evidence="6">
    <location>
        <begin position="76"/>
        <end position="99"/>
    </location>
</feature>
<evidence type="ECO:0000256" key="6">
    <source>
        <dbReference type="SAM" id="Phobius"/>
    </source>
</evidence>
<keyword evidence="4 6" id="KW-0472">Membrane</keyword>
<evidence type="ECO:0000256" key="2">
    <source>
        <dbReference type="ARBA" id="ARBA00022692"/>
    </source>
</evidence>
<protein>
    <submittedName>
        <fullName evidence="8">MFS-type efflux pump MFS1</fullName>
    </submittedName>
</protein>
<feature type="region of interest" description="Disordered" evidence="5">
    <location>
        <begin position="564"/>
        <end position="705"/>
    </location>
</feature>